<dbReference type="CDD" id="cd23573">
    <property type="entry name" value="TFP_LU_ECD_PSCA"/>
    <property type="match status" value="1"/>
</dbReference>
<keyword evidence="5" id="KW-0325">Glycoprotein</keyword>
<comment type="subcellular location">
    <subcellularLocation>
        <location evidence="1">Cell membrane</location>
    </subcellularLocation>
</comment>
<keyword evidence="9" id="KW-1185">Reference proteome</keyword>
<dbReference type="FunFam" id="2.10.60.10:FF:000003">
    <property type="entry name" value="lymphocyte antigen 6E isoform X1"/>
    <property type="match status" value="1"/>
</dbReference>
<feature type="domain" description="UPAR/Ly6" evidence="7">
    <location>
        <begin position="25"/>
        <end position="110"/>
    </location>
</feature>
<evidence type="ECO:0000313" key="9">
    <source>
        <dbReference type="Proteomes" id="UP000694420"/>
    </source>
</evidence>
<evidence type="ECO:0000256" key="2">
    <source>
        <dbReference type="ARBA" id="ARBA00022475"/>
    </source>
</evidence>
<dbReference type="InterPro" id="IPR035076">
    <property type="entry name" value="Toxin/TOLIP"/>
</dbReference>
<feature type="chain" id="PRO_5033991986" description="UPAR/Ly6 domain-containing protein" evidence="6">
    <location>
        <begin position="18"/>
        <end position="126"/>
    </location>
</feature>
<protein>
    <recommendedName>
        <fullName evidence="7">UPAR/Ly6 domain-containing protein</fullName>
    </recommendedName>
</protein>
<organism evidence="8 9">
    <name type="scientific">Nothoprocta perdicaria</name>
    <name type="common">Chilean tinamou</name>
    <name type="synonym">Crypturus perdicarius</name>
    <dbReference type="NCBI Taxonomy" id="30464"/>
    <lineage>
        <taxon>Eukaryota</taxon>
        <taxon>Metazoa</taxon>
        <taxon>Chordata</taxon>
        <taxon>Craniata</taxon>
        <taxon>Vertebrata</taxon>
        <taxon>Euteleostomi</taxon>
        <taxon>Archelosauria</taxon>
        <taxon>Archosauria</taxon>
        <taxon>Dinosauria</taxon>
        <taxon>Saurischia</taxon>
        <taxon>Theropoda</taxon>
        <taxon>Coelurosauria</taxon>
        <taxon>Aves</taxon>
        <taxon>Palaeognathae</taxon>
        <taxon>Tinamiformes</taxon>
        <taxon>Tinamidae</taxon>
        <taxon>Nothoprocta</taxon>
    </lineage>
</organism>
<dbReference type="GO" id="GO:0030154">
    <property type="term" value="P:cell differentiation"/>
    <property type="evidence" value="ECO:0007669"/>
    <property type="project" value="UniProtKB-ARBA"/>
</dbReference>
<dbReference type="PANTHER" id="PTHR16983:SF1">
    <property type="entry name" value="PROSTATE STEM CELL ANTIGEN"/>
    <property type="match status" value="1"/>
</dbReference>
<keyword evidence="4" id="KW-0472">Membrane</keyword>
<accession>A0A8C6ZV88</accession>
<feature type="signal peptide" evidence="6">
    <location>
        <begin position="1"/>
        <end position="17"/>
    </location>
</feature>
<evidence type="ECO:0000256" key="6">
    <source>
        <dbReference type="SAM" id="SignalP"/>
    </source>
</evidence>
<dbReference type="Gene3D" id="2.10.60.10">
    <property type="entry name" value="CD59"/>
    <property type="match status" value="1"/>
</dbReference>
<keyword evidence="2" id="KW-1003">Cell membrane</keyword>
<name>A0A8C6ZV88_NOTPE</name>
<keyword evidence="3 6" id="KW-0732">Signal</keyword>
<dbReference type="InterPro" id="IPR051110">
    <property type="entry name" value="Ly-6/neurotoxin-like_GPI-ap"/>
</dbReference>
<dbReference type="SMART" id="SM00134">
    <property type="entry name" value="LU"/>
    <property type="match status" value="1"/>
</dbReference>
<reference evidence="8" key="2">
    <citation type="submission" date="2025-09" db="UniProtKB">
        <authorList>
            <consortium name="Ensembl"/>
        </authorList>
    </citation>
    <scope>IDENTIFICATION</scope>
</reference>
<dbReference type="AlphaFoldDB" id="A0A8C6ZV88"/>
<dbReference type="PANTHER" id="PTHR16983">
    <property type="entry name" value="UPAR/LY6 DOMAIN-CONTAINING PROTEIN"/>
    <property type="match status" value="1"/>
</dbReference>
<evidence type="ECO:0000256" key="1">
    <source>
        <dbReference type="ARBA" id="ARBA00004236"/>
    </source>
</evidence>
<dbReference type="InterPro" id="IPR016054">
    <property type="entry name" value="LY6_UPA_recep-like"/>
</dbReference>
<dbReference type="Ensembl" id="ENSNPET00000021838.1">
    <property type="protein sequence ID" value="ENSNPEP00000021290.1"/>
    <property type="gene ID" value="ENSNPEG00000015795.1"/>
</dbReference>
<dbReference type="GO" id="GO:0005886">
    <property type="term" value="C:plasma membrane"/>
    <property type="evidence" value="ECO:0007669"/>
    <property type="project" value="UniProtKB-SubCell"/>
</dbReference>
<evidence type="ECO:0000313" key="8">
    <source>
        <dbReference type="Ensembl" id="ENSNPEP00000021290.1"/>
    </source>
</evidence>
<evidence type="ECO:0000256" key="5">
    <source>
        <dbReference type="ARBA" id="ARBA00023180"/>
    </source>
</evidence>
<evidence type="ECO:0000256" key="3">
    <source>
        <dbReference type="ARBA" id="ARBA00022729"/>
    </source>
</evidence>
<reference evidence="8" key="1">
    <citation type="submission" date="2025-08" db="UniProtKB">
        <authorList>
            <consortium name="Ensembl"/>
        </authorList>
    </citation>
    <scope>IDENTIFICATION</scope>
</reference>
<sequence length="126" mass="13463">MSCFSTGLLLDLPCYISFPLAGSSLKCYSCTAQVSNANCQTSVDCKDSETCKTDVIGIMKLFNVISKTCASSCEASYQDLTVGTRNISCCSSDLCNVNAASSMKCSYGMAAMISASMLWTFLDNRL</sequence>
<dbReference type="SUPFAM" id="SSF57302">
    <property type="entry name" value="Snake toxin-like"/>
    <property type="match status" value="1"/>
</dbReference>
<dbReference type="Pfam" id="PF00087">
    <property type="entry name" value="Toxin_TOLIP"/>
    <property type="match status" value="1"/>
</dbReference>
<evidence type="ECO:0000259" key="7">
    <source>
        <dbReference type="SMART" id="SM00134"/>
    </source>
</evidence>
<dbReference type="Proteomes" id="UP000694420">
    <property type="component" value="Unplaced"/>
</dbReference>
<proteinExistence type="predicted"/>
<evidence type="ECO:0000256" key="4">
    <source>
        <dbReference type="ARBA" id="ARBA00023136"/>
    </source>
</evidence>
<dbReference type="InterPro" id="IPR045860">
    <property type="entry name" value="Snake_toxin-like_sf"/>
</dbReference>